<protein>
    <recommendedName>
        <fullName evidence="4">DUF680 domain-containing protein</fullName>
    </recommendedName>
</protein>
<keyword evidence="1" id="KW-0732">Signal</keyword>
<dbReference type="EMBL" id="JAVIJC010000003">
    <property type="protein sequence ID" value="MDX8490722.1"/>
    <property type="molecule type" value="Genomic_DNA"/>
</dbReference>
<sequence length="88" mass="8822">MKIILATVALLSASGMAFAGSDNYGSGYIPGSDSYPSTGRDAMASDNAYTLDLGSTHSVGTVRSESAVGGNSAFDIPAAGYGQGIWGH</sequence>
<accession>A0ABU4YUV2</accession>
<dbReference type="Proteomes" id="UP001271249">
    <property type="component" value="Unassembled WGS sequence"/>
</dbReference>
<keyword evidence="3" id="KW-1185">Reference proteome</keyword>
<evidence type="ECO:0008006" key="4">
    <source>
        <dbReference type="Google" id="ProtNLM"/>
    </source>
</evidence>
<evidence type="ECO:0000313" key="3">
    <source>
        <dbReference type="Proteomes" id="UP001271249"/>
    </source>
</evidence>
<comment type="caution">
    <text evidence="2">The sequence shown here is derived from an EMBL/GenBank/DDBJ whole genome shotgun (WGS) entry which is preliminary data.</text>
</comment>
<evidence type="ECO:0000313" key="2">
    <source>
        <dbReference type="EMBL" id="MDX8490722.1"/>
    </source>
</evidence>
<proteinExistence type="predicted"/>
<organism evidence="2 3">
    <name type="scientific">Mesorhizobium captivum</name>
    <dbReference type="NCBI Taxonomy" id="3072319"/>
    <lineage>
        <taxon>Bacteria</taxon>
        <taxon>Pseudomonadati</taxon>
        <taxon>Pseudomonadota</taxon>
        <taxon>Alphaproteobacteria</taxon>
        <taxon>Hyphomicrobiales</taxon>
        <taxon>Phyllobacteriaceae</taxon>
        <taxon>Mesorhizobium</taxon>
    </lineage>
</organism>
<evidence type="ECO:0000256" key="1">
    <source>
        <dbReference type="SAM" id="SignalP"/>
    </source>
</evidence>
<name>A0ABU4YUV2_9HYPH</name>
<feature type="signal peptide" evidence="1">
    <location>
        <begin position="1"/>
        <end position="19"/>
    </location>
</feature>
<gene>
    <name evidence="2" type="ORF">RFN29_03935</name>
</gene>
<reference evidence="2 3" key="1">
    <citation type="submission" date="2023-08" db="EMBL/GenBank/DDBJ databases">
        <title>Implementing the SeqCode for naming new Mesorhizobium species isolated from Vachellia karroo root nodules.</title>
        <authorList>
            <person name="Van Lill M."/>
        </authorList>
    </citation>
    <scope>NUCLEOTIDE SEQUENCE [LARGE SCALE GENOMIC DNA]</scope>
    <source>
        <strain evidence="2 3">VK22B</strain>
    </source>
</reference>
<dbReference type="RefSeq" id="WP_320224817.1">
    <property type="nucleotide sequence ID" value="NZ_JAVIJB010000001.1"/>
</dbReference>
<feature type="chain" id="PRO_5046826218" description="DUF680 domain-containing protein" evidence="1">
    <location>
        <begin position="20"/>
        <end position="88"/>
    </location>
</feature>